<evidence type="ECO:0000256" key="3">
    <source>
        <dbReference type="ARBA" id="ARBA00023163"/>
    </source>
</evidence>
<feature type="compositionally biased region" description="Polar residues" evidence="4">
    <location>
        <begin position="169"/>
        <end position="179"/>
    </location>
</feature>
<evidence type="ECO:0000313" key="7">
    <source>
        <dbReference type="Proteomes" id="UP000699042"/>
    </source>
</evidence>
<proteinExistence type="predicted"/>
<sequence length="335" mass="35966">MAFPGGSVSLPQQNQTISDFEQSQSQTEQQHQQQHSRQTFGSNDLKSTFASPRVPAANPPLEVDRQSSASTQGQGPHSWQDSPASNQAEGLASPISSVISPHNYTNSPKLPPIDPLIFHSASETKPSLPIEAIESPKRRRGRPRISEDDGPDVVAPKTGTEARQKGSTRRASNTSTSGAIDTGDKRSGAEAKKNKIRARNREAAYKCRKKKQKGVEELQTQEAMAENINKNLNDEAALLRGEILMLKTMVLQHGSCGCSFIEEYISGAAQNLVSSSMAGGTSASASGGGGIQMDTQPCPDGANEGESYIDWKMFDADTEQGIPSMGTEHSLELRS</sequence>
<dbReference type="Proteomes" id="UP000699042">
    <property type="component" value="Unassembled WGS sequence"/>
</dbReference>
<comment type="caution">
    <text evidence="6">The sequence shown here is derived from an EMBL/GenBank/DDBJ whole genome shotgun (WGS) entry which is preliminary data.</text>
</comment>
<evidence type="ECO:0000256" key="4">
    <source>
        <dbReference type="SAM" id="MobiDB-lite"/>
    </source>
</evidence>
<keyword evidence="1" id="KW-0805">Transcription regulation</keyword>
<name>A0A9P7QYQ0_9PEZI</name>
<feature type="compositionally biased region" description="Polar residues" evidence="4">
    <location>
        <begin position="66"/>
        <end position="108"/>
    </location>
</feature>
<dbReference type="SMART" id="SM00338">
    <property type="entry name" value="BRLZ"/>
    <property type="match status" value="1"/>
</dbReference>
<dbReference type="InterPro" id="IPR004827">
    <property type="entry name" value="bZIP"/>
</dbReference>
<feature type="domain" description="BZIP" evidence="5">
    <location>
        <begin position="190"/>
        <end position="253"/>
    </location>
</feature>
<dbReference type="PANTHER" id="PTHR11462:SF35">
    <property type="entry name" value="TRANSCRIPTION FACTOR JRA"/>
    <property type="match status" value="1"/>
</dbReference>
<keyword evidence="7" id="KW-1185">Reference proteome</keyword>
<dbReference type="GO" id="GO:0005667">
    <property type="term" value="C:transcription regulator complex"/>
    <property type="evidence" value="ECO:0007669"/>
    <property type="project" value="TreeGrafter"/>
</dbReference>
<dbReference type="GO" id="GO:0000978">
    <property type="term" value="F:RNA polymerase II cis-regulatory region sequence-specific DNA binding"/>
    <property type="evidence" value="ECO:0007669"/>
    <property type="project" value="TreeGrafter"/>
</dbReference>
<dbReference type="PANTHER" id="PTHR11462">
    <property type="entry name" value="JUN TRANSCRIPTION FACTOR-RELATED"/>
    <property type="match status" value="1"/>
</dbReference>
<feature type="compositionally biased region" description="Polar residues" evidence="4">
    <location>
        <begin position="40"/>
        <end position="50"/>
    </location>
</feature>
<keyword evidence="3" id="KW-0804">Transcription</keyword>
<evidence type="ECO:0000256" key="2">
    <source>
        <dbReference type="ARBA" id="ARBA00023125"/>
    </source>
</evidence>
<dbReference type="PROSITE" id="PS50217">
    <property type="entry name" value="BZIP"/>
    <property type="match status" value="1"/>
</dbReference>
<evidence type="ECO:0000313" key="6">
    <source>
        <dbReference type="EMBL" id="KAG7045044.1"/>
    </source>
</evidence>
<dbReference type="CDD" id="cd14687">
    <property type="entry name" value="bZIP_ATF2"/>
    <property type="match status" value="1"/>
</dbReference>
<dbReference type="OrthoDB" id="295274at2759"/>
<feature type="compositionally biased region" description="Low complexity" evidence="4">
    <location>
        <begin position="21"/>
        <end position="39"/>
    </location>
</feature>
<dbReference type="Pfam" id="PF00170">
    <property type="entry name" value="bZIP_1"/>
    <property type="match status" value="1"/>
</dbReference>
<organism evidence="6 7">
    <name type="scientific">Colletotrichum scovillei</name>
    <dbReference type="NCBI Taxonomy" id="1209932"/>
    <lineage>
        <taxon>Eukaryota</taxon>
        <taxon>Fungi</taxon>
        <taxon>Dikarya</taxon>
        <taxon>Ascomycota</taxon>
        <taxon>Pezizomycotina</taxon>
        <taxon>Sordariomycetes</taxon>
        <taxon>Hypocreomycetidae</taxon>
        <taxon>Glomerellales</taxon>
        <taxon>Glomerellaceae</taxon>
        <taxon>Colletotrichum</taxon>
        <taxon>Colletotrichum acutatum species complex</taxon>
    </lineage>
</organism>
<evidence type="ECO:0000256" key="1">
    <source>
        <dbReference type="ARBA" id="ARBA00023015"/>
    </source>
</evidence>
<dbReference type="PROSITE" id="PS00036">
    <property type="entry name" value="BZIP_BASIC"/>
    <property type="match status" value="1"/>
</dbReference>
<keyword evidence="2" id="KW-0238">DNA-binding</keyword>
<reference evidence="6" key="1">
    <citation type="submission" date="2021-05" db="EMBL/GenBank/DDBJ databases">
        <title>Comparative genomics of three Colletotrichum scovillei strains and genetic complementation revealed genes involved fungal growth and virulence on chili pepper.</title>
        <authorList>
            <person name="Hsieh D.-K."/>
            <person name="Chuang S.-C."/>
            <person name="Chen C.-Y."/>
            <person name="Chao Y.-T."/>
            <person name="Lu M.-Y.J."/>
            <person name="Lee M.-H."/>
            <person name="Shih M.-C."/>
        </authorList>
    </citation>
    <scope>NUCLEOTIDE SEQUENCE</scope>
    <source>
        <strain evidence="6">Coll-153</strain>
    </source>
</reference>
<dbReference type="EMBL" id="JAESDN010000009">
    <property type="protein sequence ID" value="KAG7045044.1"/>
    <property type="molecule type" value="Genomic_DNA"/>
</dbReference>
<dbReference type="Gene3D" id="1.20.5.170">
    <property type="match status" value="1"/>
</dbReference>
<dbReference type="GO" id="GO:0000981">
    <property type="term" value="F:DNA-binding transcription factor activity, RNA polymerase II-specific"/>
    <property type="evidence" value="ECO:0007669"/>
    <property type="project" value="TreeGrafter"/>
</dbReference>
<dbReference type="InterPro" id="IPR050946">
    <property type="entry name" value="AP-1_TF_bZIP"/>
</dbReference>
<dbReference type="GO" id="GO:0051726">
    <property type="term" value="P:regulation of cell cycle"/>
    <property type="evidence" value="ECO:0007669"/>
    <property type="project" value="TreeGrafter"/>
</dbReference>
<feature type="compositionally biased region" description="Polar residues" evidence="4">
    <location>
        <begin position="9"/>
        <end position="20"/>
    </location>
</feature>
<accession>A0A9P7QYQ0</accession>
<dbReference type="AlphaFoldDB" id="A0A9P7QYQ0"/>
<dbReference type="InterPro" id="IPR046347">
    <property type="entry name" value="bZIP_sf"/>
</dbReference>
<evidence type="ECO:0000259" key="5">
    <source>
        <dbReference type="PROSITE" id="PS50217"/>
    </source>
</evidence>
<feature type="region of interest" description="Disordered" evidence="4">
    <location>
        <begin position="1"/>
        <end position="208"/>
    </location>
</feature>
<protein>
    <submittedName>
        <fullName evidence="6">BZIP transcription factor</fullName>
    </submittedName>
</protein>
<dbReference type="SUPFAM" id="SSF57959">
    <property type="entry name" value="Leucine zipper domain"/>
    <property type="match status" value="1"/>
</dbReference>
<gene>
    <name evidence="6" type="ORF">JMJ77_009132</name>
</gene>
<feature type="compositionally biased region" description="Basic and acidic residues" evidence="4">
    <location>
        <begin position="182"/>
        <end position="205"/>
    </location>
</feature>